<comment type="similarity">
    <text evidence="1 11">Belongs to the DnaX/STICHEL family.</text>
</comment>
<dbReference type="FunFam" id="1.10.8.60:FF:000013">
    <property type="entry name" value="DNA polymerase III subunit gamma/tau"/>
    <property type="match status" value="1"/>
</dbReference>
<evidence type="ECO:0000313" key="14">
    <source>
        <dbReference type="Proteomes" id="UP000294614"/>
    </source>
</evidence>
<evidence type="ECO:0000256" key="7">
    <source>
        <dbReference type="ARBA" id="ARBA00022833"/>
    </source>
</evidence>
<dbReference type="GO" id="GO:0046872">
    <property type="term" value="F:metal ion binding"/>
    <property type="evidence" value="ECO:0007669"/>
    <property type="project" value="UniProtKB-KW"/>
</dbReference>
<dbReference type="GO" id="GO:0005524">
    <property type="term" value="F:ATP binding"/>
    <property type="evidence" value="ECO:0007669"/>
    <property type="project" value="UniProtKB-KW"/>
</dbReference>
<evidence type="ECO:0000259" key="12">
    <source>
        <dbReference type="SMART" id="SM00382"/>
    </source>
</evidence>
<proteinExistence type="inferred from homology"/>
<dbReference type="InterPro" id="IPR045085">
    <property type="entry name" value="HLD_clamp_pol_III_gamma_tau"/>
</dbReference>
<comment type="function">
    <text evidence="11">DNA polymerase III is a complex, multichain enzyme responsible for most of the replicative synthesis in bacteria. This DNA polymerase also exhibits 3' to 5' exonuclease activity.</text>
</comment>
<comment type="catalytic activity">
    <reaction evidence="10 11">
        <text>DNA(n) + a 2'-deoxyribonucleoside 5'-triphosphate = DNA(n+1) + diphosphate</text>
        <dbReference type="Rhea" id="RHEA:22508"/>
        <dbReference type="Rhea" id="RHEA-COMP:17339"/>
        <dbReference type="Rhea" id="RHEA-COMP:17340"/>
        <dbReference type="ChEBI" id="CHEBI:33019"/>
        <dbReference type="ChEBI" id="CHEBI:61560"/>
        <dbReference type="ChEBI" id="CHEBI:173112"/>
        <dbReference type="EC" id="2.7.7.7"/>
    </reaction>
</comment>
<dbReference type="InterPro" id="IPR008921">
    <property type="entry name" value="DNA_pol3_clamp-load_cplx_C"/>
</dbReference>
<dbReference type="GO" id="GO:0009360">
    <property type="term" value="C:DNA polymerase III complex"/>
    <property type="evidence" value="ECO:0007669"/>
    <property type="project" value="InterPro"/>
</dbReference>
<dbReference type="EMBL" id="SMGG01000006">
    <property type="protein sequence ID" value="TCK59515.1"/>
    <property type="molecule type" value="Genomic_DNA"/>
</dbReference>
<dbReference type="InterPro" id="IPR050238">
    <property type="entry name" value="DNA_Rep/Repair_Clamp_Loader"/>
</dbReference>
<evidence type="ECO:0000256" key="3">
    <source>
        <dbReference type="ARBA" id="ARBA00022695"/>
    </source>
</evidence>
<dbReference type="AlphaFoldDB" id="A0A4R1K5P3"/>
<dbReference type="SMART" id="SM00382">
    <property type="entry name" value="AAA"/>
    <property type="match status" value="1"/>
</dbReference>
<dbReference type="SUPFAM" id="SSF52540">
    <property type="entry name" value="P-loop containing nucleoside triphosphate hydrolases"/>
    <property type="match status" value="1"/>
</dbReference>
<keyword evidence="8 11" id="KW-0067">ATP-binding</keyword>
<dbReference type="Pfam" id="PF12169">
    <property type="entry name" value="DNA_pol3_gamma3"/>
    <property type="match status" value="1"/>
</dbReference>
<dbReference type="InterPro" id="IPR027417">
    <property type="entry name" value="P-loop_NTPase"/>
</dbReference>
<dbReference type="NCBIfam" id="TIGR02397">
    <property type="entry name" value="dnaX_nterm"/>
    <property type="match status" value="1"/>
</dbReference>
<keyword evidence="2 11" id="KW-0808">Transferase</keyword>
<dbReference type="Gene3D" id="1.20.272.10">
    <property type="match status" value="1"/>
</dbReference>
<comment type="caution">
    <text evidence="13">The sequence shown here is derived from an EMBL/GenBank/DDBJ whole genome shotgun (WGS) entry which is preliminary data.</text>
</comment>
<dbReference type="CDD" id="cd00009">
    <property type="entry name" value="AAA"/>
    <property type="match status" value="1"/>
</dbReference>
<comment type="subunit">
    <text evidence="11">DNA polymerase III contains a core (composed of alpha, epsilon and theta chains) that associates with a tau subunit. This core dimerizes to form the POLIII' complex. PolIII' associates with the gamma complex (composed of gamma, delta, delta', psi and chi chains) and with the beta chain to form the complete DNA polymerase III complex.</text>
</comment>
<evidence type="ECO:0000256" key="2">
    <source>
        <dbReference type="ARBA" id="ARBA00022679"/>
    </source>
</evidence>
<keyword evidence="3 11" id="KW-0548">Nucleotidyltransferase</keyword>
<keyword evidence="5" id="KW-0479">Metal-binding</keyword>
<dbReference type="RefSeq" id="WP_132874422.1">
    <property type="nucleotide sequence ID" value="NZ_JBLJBI010000127.1"/>
</dbReference>
<dbReference type="Proteomes" id="UP000294614">
    <property type="component" value="Unassembled WGS sequence"/>
</dbReference>
<protein>
    <recommendedName>
        <fullName evidence="11">DNA polymerase III subunit gamma/tau</fullName>
        <ecNumber evidence="11">2.7.7.7</ecNumber>
    </recommendedName>
</protein>
<evidence type="ECO:0000313" key="13">
    <source>
        <dbReference type="EMBL" id="TCK59515.1"/>
    </source>
</evidence>
<dbReference type="Gene3D" id="3.40.50.300">
    <property type="entry name" value="P-loop containing nucleotide triphosphate hydrolases"/>
    <property type="match status" value="1"/>
</dbReference>
<dbReference type="CDD" id="cd18137">
    <property type="entry name" value="HLD_clamp_pol_III_gamma_tau"/>
    <property type="match status" value="1"/>
</dbReference>
<keyword evidence="4 11" id="KW-0235">DNA replication</keyword>
<dbReference type="GO" id="GO:0003677">
    <property type="term" value="F:DNA binding"/>
    <property type="evidence" value="ECO:0007669"/>
    <property type="project" value="InterPro"/>
</dbReference>
<dbReference type="InterPro" id="IPR003593">
    <property type="entry name" value="AAA+_ATPase"/>
</dbReference>
<evidence type="ECO:0000256" key="5">
    <source>
        <dbReference type="ARBA" id="ARBA00022723"/>
    </source>
</evidence>
<gene>
    <name evidence="11" type="primary">dnaX</name>
    <name evidence="13" type="ORF">C8D98_2449</name>
</gene>
<dbReference type="PRINTS" id="PR00300">
    <property type="entry name" value="CLPPROTEASEA"/>
</dbReference>
<dbReference type="OrthoDB" id="9810148at2"/>
<dbReference type="SUPFAM" id="SSF48019">
    <property type="entry name" value="post-AAA+ oligomerization domain-like"/>
    <property type="match status" value="1"/>
</dbReference>
<dbReference type="NCBIfam" id="NF004046">
    <property type="entry name" value="PRK05563.1"/>
    <property type="match status" value="1"/>
</dbReference>
<keyword evidence="14" id="KW-1185">Reference proteome</keyword>
<keyword evidence="6 11" id="KW-0547">Nucleotide-binding</keyword>
<evidence type="ECO:0000256" key="1">
    <source>
        <dbReference type="ARBA" id="ARBA00006360"/>
    </source>
</evidence>
<dbReference type="Pfam" id="PF13177">
    <property type="entry name" value="DNA_pol3_delta2"/>
    <property type="match status" value="1"/>
</dbReference>
<reference evidence="13 14" key="1">
    <citation type="submission" date="2019-03" db="EMBL/GenBank/DDBJ databases">
        <title>Genomic Encyclopedia of Type Strains, Phase IV (KMG-IV): sequencing the most valuable type-strain genomes for metagenomic binning, comparative biology and taxonomic classification.</title>
        <authorList>
            <person name="Goeker M."/>
        </authorList>
    </citation>
    <scope>NUCLEOTIDE SEQUENCE [LARGE SCALE GENOMIC DNA]</scope>
    <source>
        <strain evidence="13 14">DSM 24984</strain>
    </source>
</reference>
<feature type="domain" description="AAA+ ATPase" evidence="12">
    <location>
        <begin position="37"/>
        <end position="179"/>
    </location>
</feature>
<sequence>MSYIALARKLRPQNFDELSGQGFVVTTLKNSIEMGRIVHAYLFTGPRGVGKTSAARILAKAVNCLDPDGCNPCNKCENCLEITSGTSMDVAEIDGASNRGIDEIRDLREAVRFLPMKCKYKVYIIDEVHMLTEHAFNALLKTLEEPPEYVIFILATTDPHRIPATIISRCQKYDFNKIPFDIMYKSLANALDSEGITYEPDALSLVVRNSDGCMRDSLSLLDQIIAFTGGSLDEQNTSFLLGYSDKSIMNRLFEAVIKENTQDIPQICAELTAKGINHTFAAETLIEHTRNLMLRIITKKDNPELTSKENEFYASLAQASSEQRLFALFQVFQKLLNDIKFFSFSQYVFEFGMYKAASLSGLISTTGMVPAGSAKAPSVPLQSAAASAPTMIQKPQAEVSAKPTLNSTDIQLQNIMNALEEQKQPLVASNLSHGYIIQLAGGVLSIGFSTDKKFHYDYIVRKQNIDLLNTIIPQAFPNIKEVAVTLEQDSKKKSIIEKKERIETFHDMQIKKEAEQDSIVKLLLNEFDGKLRDIDVLARPSFDSEDEEPDPDDI</sequence>
<name>A0A4R1K5P3_9BACT</name>
<dbReference type="Gene3D" id="1.10.8.60">
    <property type="match status" value="1"/>
</dbReference>
<dbReference type="GO" id="GO:0003887">
    <property type="term" value="F:DNA-directed DNA polymerase activity"/>
    <property type="evidence" value="ECO:0007669"/>
    <property type="project" value="UniProtKB-KW"/>
</dbReference>
<dbReference type="Pfam" id="PF22608">
    <property type="entry name" value="DNAX_ATPase_lid"/>
    <property type="match status" value="1"/>
</dbReference>
<evidence type="ECO:0000256" key="9">
    <source>
        <dbReference type="ARBA" id="ARBA00022932"/>
    </source>
</evidence>
<organism evidence="13 14">
    <name type="scientific">Seleniivibrio woodruffii</name>
    <dbReference type="NCBI Taxonomy" id="1078050"/>
    <lineage>
        <taxon>Bacteria</taxon>
        <taxon>Pseudomonadati</taxon>
        <taxon>Deferribacterota</taxon>
        <taxon>Deferribacteres</taxon>
        <taxon>Deferribacterales</taxon>
        <taxon>Geovibrionaceae</taxon>
        <taxon>Seleniivibrio</taxon>
    </lineage>
</organism>
<keyword evidence="9 11" id="KW-0239">DNA-directed DNA polymerase</keyword>
<evidence type="ECO:0000256" key="10">
    <source>
        <dbReference type="ARBA" id="ARBA00049244"/>
    </source>
</evidence>
<accession>A0A4R1K5P3</accession>
<evidence type="ECO:0000256" key="8">
    <source>
        <dbReference type="ARBA" id="ARBA00022840"/>
    </source>
</evidence>
<dbReference type="EC" id="2.7.7.7" evidence="11"/>
<dbReference type="InterPro" id="IPR001270">
    <property type="entry name" value="ClpA/B"/>
</dbReference>
<evidence type="ECO:0000256" key="6">
    <source>
        <dbReference type="ARBA" id="ARBA00022741"/>
    </source>
</evidence>
<evidence type="ECO:0000256" key="11">
    <source>
        <dbReference type="RuleBase" id="RU364063"/>
    </source>
</evidence>
<keyword evidence="7" id="KW-0862">Zinc</keyword>
<dbReference type="FunFam" id="3.40.50.300:FF:000014">
    <property type="entry name" value="DNA polymerase III subunit gamma/tau"/>
    <property type="match status" value="1"/>
</dbReference>
<dbReference type="InterPro" id="IPR022754">
    <property type="entry name" value="DNA_pol_III_gamma-3"/>
</dbReference>
<dbReference type="GO" id="GO:0006261">
    <property type="term" value="P:DNA-templated DNA replication"/>
    <property type="evidence" value="ECO:0007669"/>
    <property type="project" value="TreeGrafter"/>
</dbReference>
<evidence type="ECO:0000256" key="4">
    <source>
        <dbReference type="ARBA" id="ARBA00022705"/>
    </source>
</evidence>
<dbReference type="PANTHER" id="PTHR11669">
    <property type="entry name" value="REPLICATION FACTOR C / DNA POLYMERASE III GAMMA-TAU SUBUNIT"/>
    <property type="match status" value="1"/>
</dbReference>
<dbReference type="InterPro" id="IPR012763">
    <property type="entry name" value="DNA_pol_III_sug/sutau_N"/>
</dbReference>
<dbReference type="PANTHER" id="PTHR11669:SF0">
    <property type="entry name" value="PROTEIN STICHEL-LIKE 2"/>
    <property type="match status" value="1"/>
</dbReference>